<evidence type="ECO:0000313" key="3">
    <source>
        <dbReference type="Proteomes" id="UP000681356"/>
    </source>
</evidence>
<dbReference type="PANTHER" id="PTHR43031">
    <property type="entry name" value="FAD-DEPENDENT OXIDOREDUCTASE"/>
    <property type="match status" value="1"/>
</dbReference>
<dbReference type="InterPro" id="IPR036873">
    <property type="entry name" value="Rhodanese-like_dom_sf"/>
</dbReference>
<dbReference type="EMBL" id="JAGTUU010000003">
    <property type="protein sequence ID" value="MBS0124401.1"/>
    <property type="molecule type" value="Genomic_DNA"/>
</dbReference>
<dbReference type="SMART" id="SM00450">
    <property type="entry name" value="RHOD"/>
    <property type="match status" value="1"/>
</dbReference>
<dbReference type="AlphaFoldDB" id="A0A8J7WET2"/>
<comment type="caution">
    <text evidence="2">The sequence shown here is derived from an EMBL/GenBank/DDBJ whole genome shotgun (WGS) entry which is preliminary data.</text>
</comment>
<dbReference type="InterPro" id="IPR001763">
    <property type="entry name" value="Rhodanese-like_dom"/>
</dbReference>
<dbReference type="SUPFAM" id="SSF52821">
    <property type="entry name" value="Rhodanese/Cell cycle control phosphatase"/>
    <property type="match status" value="1"/>
</dbReference>
<proteinExistence type="predicted"/>
<gene>
    <name evidence="2" type="ORF">KB874_09655</name>
</gene>
<evidence type="ECO:0000259" key="1">
    <source>
        <dbReference type="PROSITE" id="PS50206"/>
    </source>
</evidence>
<feature type="domain" description="Rhodanese" evidence="1">
    <location>
        <begin position="23"/>
        <end position="118"/>
    </location>
</feature>
<protein>
    <submittedName>
        <fullName evidence="2">Sulfurtransferase</fullName>
    </submittedName>
</protein>
<reference evidence="2" key="1">
    <citation type="submission" date="2021-04" db="EMBL/GenBank/DDBJ databases">
        <authorList>
            <person name="Yoon J."/>
        </authorList>
    </citation>
    <scope>NUCLEOTIDE SEQUENCE</scope>
    <source>
        <strain evidence="2">KMU-90</strain>
    </source>
</reference>
<sequence>MFNFLRTDPTPGMTAAQAIPLVEAGEIVLIDIREPMEIAMSGKAKGALAIPTAALAMRADPRSPECLAELKSGKPVAVYCASGARSSMAKGMLARMGHEVYNIGGLAHWQQAGGAIER</sequence>
<dbReference type="PROSITE" id="PS50206">
    <property type="entry name" value="RHODANESE_3"/>
    <property type="match status" value="1"/>
</dbReference>
<dbReference type="Proteomes" id="UP000681356">
    <property type="component" value="Unassembled WGS sequence"/>
</dbReference>
<dbReference type="Pfam" id="PF00581">
    <property type="entry name" value="Rhodanese"/>
    <property type="match status" value="1"/>
</dbReference>
<dbReference type="Gene3D" id="3.40.250.10">
    <property type="entry name" value="Rhodanese-like domain"/>
    <property type="match status" value="1"/>
</dbReference>
<accession>A0A8J7WET2</accession>
<dbReference type="RefSeq" id="WP_212536346.1">
    <property type="nucleotide sequence ID" value="NZ_JAGTUU010000003.1"/>
</dbReference>
<keyword evidence="3" id="KW-1185">Reference proteome</keyword>
<dbReference type="PANTHER" id="PTHR43031:SF16">
    <property type="entry name" value="OXIDOREDUCTASE"/>
    <property type="match status" value="1"/>
</dbReference>
<organism evidence="2 3">
    <name type="scientific">Thetidibacter halocola</name>
    <dbReference type="NCBI Taxonomy" id="2827239"/>
    <lineage>
        <taxon>Bacteria</taxon>
        <taxon>Pseudomonadati</taxon>
        <taxon>Pseudomonadota</taxon>
        <taxon>Alphaproteobacteria</taxon>
        <taxon>Rhodobacterales</taxon>
        <taxon>Roseobacteraceae</taxon>
        <taxon>Thetidibacter</taxon>
    </lineage>
</organism>
<evidence type="ECO:0000313" key="2">
    <source>
        <dbReference type="EMBL" id="MBS0124401.1"/>
    </source>
</evidence>
<dbReference type="InterPro" id="IPR050229">
    <property type="entry name" value="GlpE_sulfurtransferase"/>
</dbReference>
<name>A0A8J7WET2_9RHOB</name>